<organism evidence="1 2">
    <name type="scientific">Candidatus Thiodictyon syntrophicum</name>
    <dbReference type="NCBI Taxonomy" id="1166950"/>
    <lineage>
        <taxon>Bacteria</taxon>
        <taxon>Pseudomonadati</taxon>
        <taxon>Pseudomonadota</taxon>
        <taxon>Gammaproteobacteria</taxon>
        <taxon>Chromatiales</taxon>
        <taxon>Chromatiaceae</taxon>
        <taxon>Thiodictyon</taxon>
    </lineage>
</organism>
<dbReference type="PANTHER" id="PTHR34235">
    <property type="entry name" value="SLR1203 PROTEIN-RELATED"/>
    <property type="match status" value="1"/>
</dbReference>
<dbReference type="RefSeq" id="WP_100919569.1">
    <property type="nucleotide sequence ID" value="NZ_CP020370.1"/>
</dbReference>
<gene>
    <name evidence="1" type="ORF">THSYN_13150</name>
</gene>
<evidence type="ECO:0000313" key="2">
    <source>
        <dbReference type="Proteomes" id="UP000232638"/>
    </source>
</evidence>
<dbReference type="KEGG" id="tsy:THSYN_13150"/>
<dbReference type="OrthoDB" id="5769308at2"/>
<name>A0A2K8U8C1_9GAMM</name>
<sequence length="148" mass="17198">MTATVVYEADFHAWALQNARLLRAGKLTELDVEHIAEELEGMSASERRELLSRLQVLLLHLLKYQFQPERRAKSWLLTISHQRTAIERLLEQSPSLRTPLDDDGVTKVYRKAVHDAVIETDLERHLFPIVCPYRLEEILDEDWLPAAD</sequence>
<proteinExistence type="predicted"/>
<keyword evidence="2" id="KW-1185">Reference proteome</keyword>
<dbReference type="Proteomes" id="UP000232638">
    <property type="component" value="Chromosome"/>
</dbReference>
<dbReference type="InterPro" id="IPR002636">
    <property type="entry name" value="DUF29"/>
</dbReference>
<dbReference type="Pfam" id="PF01724">
    <property type="entry name" value="DUF29"/>
    <property type="match status" value="1"/>
</dbReference>
<dbReference type="AlphaFoldDB" id="A0A2K8U8C1"/>
<evidence type="ECO:0000313" key="1">
    <source>
        <dbReference type="EMBL" id="AUB81813.1"/>
    </source>
</evidence>
<dbReference type="Gene3D" id="1.20.1220.20">
    <property type="entry name" value="Uncharcterised protein PF01724"/>
    <property type="match status" value="1"/>
</dbReference>
<accession>A0A2K8U8C1</accession>
<reference evidence="1" key="1">
    <citation type="submission" date="2017-03" db="EMBL/GenBank/DDBJ databases">
        <title>Complete genome sequence of Candidatus 'Thiodictyon syntrophicum' sp. nov. strain Cad16T, a photolithoautotroph purple sulfur bacterium isolated from an alpine meromictic lake.</title>
        <authorList>
            <person name="Luedin S.M."/>
            <person name="Pothier J.F."/>
            <person name="Danza F."/>
            <person name="Storelli N."/>
            <person name="Wittwer M."/>
            <person name="Tonolla M."/>
        </authorList>
    </citation>
    <scope>NUCLEOTIDE SEQUENCE [LARGE SCALE GENOMIC DNA]</scope>
    <source>
        <strain evidence="1">Cad16T</strain>
    </source>
</reference>
<evidence type="ECO:0008006" key="3">
    <source>
        <dbReference type="Google" id="ProtNLM"/>
    </source>
</evidence>
<dbReference type="PANTHER" id="PTHR34235:SF4">
    <property type="entry name" value="SLR0291 PROTEIN"/>
    <property type="match status" value="1"/>
</dbReference>
<protein>
    <recommendedName>
        <fullName evidence="3">DUF29 domain-containing protein</fullName>
    </recommendedName>
</protein>
<dbReference type="EMBL" id="CP020370">
    <property type="protein sequence ID" value="AUB81813.1"/>
    <property type="molecule type" value="Genomic_DNA"/>
</dbReference>